<proteinExistence type="predicted"/>
<dbReference type="EMBL" id="JAKXMK010000006">
    <property type="protein sequence ID" value="MCH6165486.1"/>
    <property type="molecule type" value="Genomic_DNA"/>
</dbReference>
<name>A0ABS9TB21_9PSEU</name>
<dbReference type="SUPFAM" id="SSF54285">
    <property type="entry name" value="MoaD/ThiS"/>
    <property type="match status" value="1"/>
</dbReference>
<gene>
    <name evidence="1" type="ORF">MMF94_07315</name>
</gene>
<dbReference type="RefSeq" id="WP_241035524.1">
    <property type="nucleotide sequence ID" value="NZ_BAAAJF010000032.1"/>
</dbReference>
<organism evidence="1 2">
    <name type="scientific">Pseudonocardia alaniniphila</name>
    <dbReference type="NCBI Taxonomy" id="75291"/>
    <lineage>
        <taxon>Bacteria</taxon>
        <taxon>Bacillati</taxon>
        <taxon>Actinomycetota</taxon>
        <taxon>Actinomycetes</taxon>
        <taxon>Pseudonocardiales</taxon>
        <taxon>Pseudonocardiaceae</taxon>
        <taxon>Pseudonocardia</taxon>
    </lineage>
</organism>
<dbReference type="CDD" id="cd17040">
    <property type="entry name" value="Ubl_MoaD_like"/>
    <property type="match status" value="1"/>
</dbReference>
<dbReference type="InterPro" id="IPR012675">
    <property type="entry name" value="Beta-grasp_dom_sf"/>
</dbReference>
<dbReference type="Proteomes" id="UP001299970">
    <property type="component" value="Unassembled WGS sequence"/>
</dbReference>
<protein>
    <submittedName>
        <fullName evidence="1">MoaD/ThiS family protein</fullName>
    </submittedName>
</protein>
<sequence length="103" mass="11434">MTTTATVRIKLPAHLRKLAQVDSEVAVDVTEPATQRTVLDALERTYPVLRGTIRDHRTQRRRAFVRYFACEQDLSHAEPDDPLPEAVVRGTEPLLIVGAMAGG</sequence>
<dbReference type="InterPro" id="IPR016155">
    <property type="entry name" value="Mopterin_synth/thiamin_S_b"/>
</dbReference>
<comment type="caution">
    <text evidence="1">The sequence shown here is derived from an EMBL/GenBank/DDBJ whole genome shotgun (WGS) entry which is preliminary data.</text>
</comment>
<keyword evidence="2" id="KW-1185">Reference proteome</keyword>
<evidence type="ECO:0000313" key="1">
    <source>
        <dbReference type="EMBL" id="MCH6165486.1"/>
    </source>
</evidence>
<accession>A0ABS9TB21</accession>
<dbReference type="Gene3D" id="3.10.20.30">
    <property type="match status" value="1"/>
</dbReference>
<evidence type="ECO:0000313" key="2">
    <source>
        <dbReference type="Proteomes" id="UP001299970"/>
    </source>
</evidence>
<reference evidence="1 2" key="1">
    <citation type="submission" date="2022-03" db="EMBL/GenBank/DDBJ databases">
        <title>Pseudonocardia alaer sp. nov., a novel actinomycete isolated from reed forest soil.</title>
        <authorList>
            <person name="Wang L."/>
        </authorList>
    </citation>
    <scope>NUCLEOTIDE SEQUENCE [LARGE SCALE GENOMIC DNA]</scope>
    <source>
        <strain evidence="1 2">Y-16303</strain>
    </source>
</reference>